<dbReference type="SUPFAM" id="SSF88659">
    <property type="entry name" value="Sigma3 and sigma4 domains of RNA polymerase sigma factors"/>
    <property type="match status" value="1"/>
</dbReference>
<proteinExistence type="inferred from homology"/>
<gene>
    <name evidence="7" type="ORF">H8712_13120</name>
</gene>
<dbReference type="InterPro" id="IPR013324">
    <property type="entry name" value="RNA_pol_sigma_r3/r4-like"/>
</dbReference>
<keyword evidence="5" id="KW-0804">Transcription</keyword>
<dbReference type="PANTHER" id="PTHR43133">
    <property type="entry name" value="RNA POLYMERASE ECF-TYPE SIGMA FACTO"/>
    <property type="match status" value="1"/>
</dbReference>
<dbReference type="SUPFAM" id="SSF88946">
    <property type="entry name" value="Sigma2 domain of RNA polymerase sigma factors"/>
    <property type="match status" value="1"/>
</dbReference>
<evidence type="ECO:0000313" key="8">
    <source>
        <dbReference type="Proteomes" id="UP000661649"/>
    </source>
</evidence>
<dbReference type="Proteomes" id="UP000661649">
    <property type="component" value="Unassembled WGS sequence"/>
</dbReference>
<name>A0ABR7PDM3_9FIRM</name>
<dbReference type="Pfam" id="PF04542">
    <property type="entry name" value="Sigma70_r2"/>
    <property type="match status" value="1"/>
</dbReference>
<dbReference type="NCBIfam" id="TIGR02937">
    <property type="entry name" value="sigma70-ECF"/>
    <property type="match status" value="1"/>
</dbReference>
<dbReference type="RefSeq" id="WP_117457343.1">
    <property type="nucleotide sequence ID" value="NZ_JACRTP010000006.1"/>
</dbReference>
<keyword evidence="8" id="KW-1185">Reference proteome</keyword>
<protein>
    <submittedName>
        <fullName evidence="7">Sigma-70 family RNA polymerase sigma factor</fullName>
    </submittedName>
</protein>
<dbReference type="EMBL" id="JACRTP010000006">
    <property type="protein sequence ID" value="MBC8629530.1"/>
    <property type="molecule type" value="Genomic_DNA"/>
</dbReference>
<reference evidence="7 8" key="1">
    <citation type="submission" date="2020-08" db="EMBL/GenBank/DDBJ databases">
        <title>Genome public.</title>
        <authorList>
            <person name="Liu C."/>
            <person name="Sun Q."/>
        </authorList>
    </citation>
    <scope>NUCLEOTIDE SEQUENCE [LARGE SCALE GENOMIC DNA]</scope>
    <source>
        <strain evidence="7 8">3_YM_SP_D4_24.mj</strain>
    </source>
</reference>
<comment type="similarity">
    <text evidence="1">Belongs to the sigma-70 factor family. ECF subfamily.</text>
</comment>
<keyword evidence="4" id="KW-0238">DNA-binding</keyword>
<keyword evidence="3" id="KW-0731">Sigma factor</keyword>
<evidence type="ECO:0000259" key="6">
    <source>
        <dbReference type="Pfam" id="PF04542"/>
    </source>
</evidence>
<dbReference type="InterPro" id="IPR039425">
    <property type="entry name" value="RNA_pol_sigma-70-like"/>
</dbReference>
<sequence length="183" mass="21896">MTEEKLREVYDKYYRLVMKAAYDVLKDFDDSQDVCQEVFHKLIQKWNKVSPEDYAGWLALTARRKALDFLKKSYRKHEMTVLEQPCENGKGEHAERLIYHREATTGEDLLDAIIKREFTTEFMDRLYARNPQWHEIMTMQVYEQATDAEMAAALGLTIENLRVKKHRMNKWIEKTYGDKYEDI</sequence>
<comment type="caution">
    <text evidence="7">The sequence shown here is derived from an EMBL/GenBank/DDBJ whole genome shotgun (WGS) entry which is preliminary data.</text>
</comment>
<dbReference type="InterPro" id="IPR013325">
    <property type="entry name" value="RNA_pol_sigma_r2"/>
</dbReference>
<evidence type="ECO:0000256" key="4">
    <source>
        <dbReference type="ARBA" id="ARBA00023125"/>
    </source>
</evidence>
<dbReference type="InterPro" id="IPR014284">
    <property type="entry name" value="RNA_pol_sigma-70_dom"/>
</dbReference>
<evidence type="ECO:0000256" key="2">
    <source>
        <dbReference type="ARBA" id="ARBA00023015"/>
    </source>
</evidence>
<dbReference type="Gene3D" id="1.10.1740.10">
    <property type="match status" value="1"/>
</dbReference>
<dbReference type="PANTHER" id="PTHR43133:SF8">
    <property type="entry name" value="RNA POLYMERASE SIGMA FACTOR HI_1459-RELATED"/>
    <property type="match status" value="1"/>
</dbReference>
<accession>A0ABR7PDM3</accession>
<feature type="domain" description="RNA polymerase sigma-70 region 2" evidence="6">
    <location>
        <begin position="10"/>
        <end position="74"/>
    </location>
</feature>
<evidence type="ECO:0000313" key="7">
    <source>
        <dbReference type="EMBL" id="MBC8629530.1"/>
    </source>
</evidence>
<evidence type="ECO:0000256" key="1">
    <source>
        <dbReference type="ARBA" id="ARBA00010641"/>
    </source>
</evidence>
<evidence type="ECO:0000256" key="3">
    <source>
        <dbReference type="ARBA" id="ARBA00023082"/>
    </source>
</evidence>
<keyword evidence="2" id="KW-0805">Transcription regulation</keyword>
<evidence type="ECO:0000256" key="5">
    <source>
        <dbReference type="ARBA" id="ARBA00023163"/>
    </source>
</evidence>
<organism evidence="7 8">
    <name type="scientific">Blautia stercoris</name>
    <dbReference type="NCBI Taxonomy" id="871664"/>
    <lineage>
        <taxon>Bacteria</taxon>
        <taxon>Bacillati</taxon>
        <taxon>Bacillota</taxon>
        <taxon>Clostridia</taxon>
        <taxon>Lachnospirales</taxon>
        <taxon>Lachnospiraceae</taxon>
        <taxon>Blautia</taxon>
    </lineage>
</organism>
<dbReference type="InterPro" id="IPR007627">
    <property type="entry name" value="RNA_pol_sigma70_r2"/>
</dbReference>